<gene>
    <name evidence="2" type="ORF">DAPPUDRAFT_245584</name>
</gene>
<feature type="compositionally biased region" description="Acidic residues" evidence="1">
    <location>
        <begin position="67"/>
        <end position="83"/>
    </location>
</feature>
<organism evidence="2 3">
    <name type="scientific">Daphnia pulex</name>
    <name type="common">Water flea</name>
    <dbReference type="NCBI Taxonomy" id="6669"/>
    <lineage>
        <taxon>Eukaryota</taxon>
        <taxon>Metazoa</taxon>
        <taxon>Ecdysozoa</taxon>
        <taxon>Arthropoda</taxon>
        <taxon>Crustacea</taxon>
        <taxon>Branchiopoda</taxon>
        <taxon>Diplostraca</taxon>
        <taxon>Cladocera</taxon>
        <taxon>Anomopoda</taxon>
        <taxon>Daphniidae</taxon>
        <taxon>Daphnia</taxon>
    </lineage>
</organism>
<dbReference type="HOGENOM" id="CLU_1929686_0_0_1"/>
<dbReference type="Proteomes" id="UP000000305">
    <property type="component" value="Unassembled WGS sequence"/>
</dbReference>
<protein>
    <submittedName>
        <fullName evidence="2">Uncharacterized protein</fullName>
    </submittedName>
</protein>
<dbReference type="EMBL" id="GL732555">
    <property type="protein sequence ID" value="EFX78937.1"/>
    <property type="molecule type" value="Genomic_DNA"/>
</dbReference>
<name>E9GNM6_DAPPU</name>
<evidence type="ECO:0000313" key="3">
    <source>
        <dbReference type="Proteomes" id="UP000000305"/>
    </source>
</evidence>
<dbReference type="KEGG" id="dpx:DAPPUDRAFT_245584"/>
<keyword evidence="3" id="KW-1185">Reference proteome</keyword>
<evidence type="ECO:0000256" key="1">
    <source>
        <dbReference type="SAM" id="MobiDB-lite"/>
    </source>
</evidence>
<accession>E9GNM6</accession>
<dbReference type="AlphaFoldDB" id="E9GNM6"/>
<proteinExistence type="predicted"/>
<feature type="compositionally biased region" description="Polar residues" evidence="1">
    <location>
        <begin position="56"/>
        <end position="66"/>
    </location>
</feature>
<sequence>MEMDGGRLITKPVLFMTKRMLSDQQEPNMFVSFMKMSNSCVENGNEIPGNYGKWISQPQHDSISTTIEEDPAEDSDGNDEPVEDATGADITDLDSDDDDAQRSSDFPFSSTNKLTIAFAQLSTPRGQRSFH</sequence>
<evidence type="ECO:0000313" key="2">
    <source>
        <dbReference type="EMBL" id="EFX78937.1"/>
    </source>
</evidence>
<reference evidence="2 3" key="1">
    <citation type="journal article" date="2011" name="Science">
        <title>The ecoresponsive genome of Daphnia pulex.</title>
        <authorList>
            <person name="Colbourne J.K."/>
            <person name="Pfrender M.E."/>
            <person name="Gilbert D."/>
            <person name="Thomas W.K."/>
            <person name="Tucker A."/>
            <person name="Oakley T.H."/>
            <person name="Tokishita S."/>
            <person name="Aerts A."/>
            <person name="Arnold G.J."/>
            <person name="Basu M.K."/>
            <person name="Bauer D.J."/>
            <person name="Caceres C.E."/>
            <person name="Carmel L."/>
            <person name="Casola C."/>
            <person name="Choi J.H."/>
            <person name="Detter J.C."/>
            <person name="Dong Q."/>
            <person name="Dusheyko S."/>
            <person name="Eads B.D."/>
            <person name="Frohlich T."/>
            <person name="Geiler-Samerotte K.A."/>
            <person name="Gerlach D."/>
            <person name="Hatcher P."/>
            <person name="Jogdeo S."/>
            <person name="Krijgsveld J."/>
            <person name="Kriventseva E.V."/>
            <person name="Kultz D."/>
            <person name="Laforsch C."/>
            <person name="Lindquist E."/>
            <person name="Lopez J."/>
            <person name="Manak J.R."/>
            <person name="Muller J."/>
            <person name="Pangilinan J."/>
            <person name="Patwardhan R.P."/>
            <person name="Pitluck S."/>
            <person name="Pritham E.J."/>
            <person name="Rechtsteiner A."/>
            <person name="Rho M."/>
            <person name="Rogozin I.B."/>
            <person name="Sakarya O."/>
            <person name="Salamov A."/>
            <person name="Schaack S."/>
            <person name="Shapiro H."/>
            <person name="Shiga Y."/>
            <person name="Skalitzky C."/>
            <person name="Smith Z."/>
            <person name="Souvorov A."/>
            <person name="Sung W."/>
            <person name="Tang Z."/>
            <person name="Tsuchiya D."/>
            <person name="Tu H."/>
            <person name="Vos H."/>
            <person name="Wang M."/>
            <person name="Wolf Y.I."/>
            <person name="Yamagata H."/>
            <person name="Yamada T."/>
            <person name="Ye Y."/>
            <person name="Shaw J.R."/>
            <person name="Andrews J."/>
            <person name="Crease T.J."/>
            <person name="Tang H."/>
            <person name="Lucas S.M."/>
            <person name="Robertson H.M."/>
            <person name="Bork P."/>
            <person name="Koonin E.V."/>
            <person name="Zdobnov E.M."/>
            <person name="Grigoriev I.V."/>
            <person name="Lynch M."/>
            <person name="Boore J.L."/>
        </authorList>
    </citation>
    <scope>NUCLEOTIDE SEQUENCE [LARGE SCALE GENOMIC DNA]</scope>
</reference>
<dbReference type="InParanoid" id="E9GNM6"/>
<feature type="region of interest" description="Disordered" evidence="1">
    <location>
        <begin position="46"/>
        <end position="109"/>
    </location>
</feature>